<evidence type="ECO:0000259" key="6">
    <source>
        <dbReference type="SMART" id="SM01086"/>
    </source>
</evidence>
<dbReference type="SMART" id="SM01086">
    <property type="entry name" value="ClpB_D2-small"/>
    <property type="match status" value="1"/>
</dbReference>
<dbReference type="InterPro" id="IPR003959">
    <property type="entry name" value="ATPase_AAA_core"/>
</dbReference>
<dbReference type="GO" id="GO:0034605">
    <property type="term" value="P:cellular response to heat"/>
    <property type="evidence" value="ECO:0007669"/>
    <property type="project" value="TreeGrafter"/>
</dbReference>
<accession>A0A2M8FE73</accession>
<gene>
    <name evidence="7" type="ORF">CO026_03005</name>
</gene>
<dbReference type="SMART" id="SM00382">
    <property type="entry name" value="AAA"/>
    <property type="match status" value="1"/>
</dbReference>
<dbReference type="InterPro" id="IPR050130">
    <property type="entry name" value="ClpA_ClpB"/>
</dbReference>
<dbReference type="InterPro" id="IPR001270">
    <property type="entry name" value="ClpA/B"/>
</dbReference>
<evidence type="ECO:0000259" key="5">
    <source>
        <dbReference type="SMART" id="SM00382"/>
    </source>
</evidence>
<dbReference type="InterPro" id="IPR003593">
    <property type="entry name" value="AAA+_ATPase"/>
</dbReference>
<dbReference type="Gene3D" id="1.10.8.60">
    <property type="match status" value="2"/>
</dbReference>
<feature type="non-terminal residue" evidence="7">
    <location>
        <position position="348"/>
    </location>
</feature>
<sequence>IPSLERDLDTKLKRLKKLQRSRRLLKEEVTEEDIATVVSRWTGIPVSRMLEAEVQKLSRIEDELKKRVIGQENAINLIANAIKRSRAGIADPNRPIGSFLFLGPTGVGKTELSRAVAEFMFNDPDALIRIDMSEFMEKHSVSKIIGSPPGYVGHEESGNITERVRHRPYSVILLDEIEKADPEVFNILLQVLDSGHLTDAKGRKVNFRNTVIIMTSNIGAEHIDRMSNFGFSVEHGEVAQYSQAKEKVLESLKHFFRPEFLNRLDEIVVFDILSPETIRSIVGLQITEVMERLRRKEIALTVSDAVMDYLAKEGYDPKFGARPLKRVIQSKILTPVASLMINEGMLRG</sequence>
<organism evidence="7 8">
    <name type="scientific">Candidatus Kaiserbacteria bacterium CG_4_9_14_0_2_um_filter_41_32</name>
    <dbReference type="NCBI Taxonomy" id="1974601"/>
    <lineage>
        <taxon>Bacteria</taxon>
        <taxon>Candidatus Kaiseribacteriota</taxon>
    </lineage>
</organism>
<keyword evidence="1" id="KW-0547">Nucleotide-binding</keyword>
<dbReference type="FunFam" id="3.40.50.300:FF:000025">
    <property type="entry name" value="ATP-dependent Clp protease subunit"/>
    <property type="match status" value="1"/>
</dbReference>
<dbReference type="PANTHER" id="PTHR11638:SF18">
    <property type="entry name" value="HEAT SHOCK PROTEIN 104"/>
    <property type="match status" value="1"/>
</dbReference>
<dbReference type="Pfam" id="PF10431">
    <property type="entry name" value="ClpB_D2-small"/>
    <property type="match status" value="1"/>
</dbReference>
<dbReference type="InterPro" id="IPR028299">
    <property type="entry name" value="ClpA/B_CS2"/>
</dbReference>
<dbReference type="PROSITE" id="PS00871">
    <property type="entry name" value="CLPAB_2"/>
    <property type="match status" value="1"/>
</dbReference>
<feature type="domain" description="AAA+ ATPase" evidence="5">
    <location>
        <begin position="95"/>
        <end position="239"/>
    </location>
</feature>
<protein>
    <submittedName>
        <fullName evidence="7">Type VI secretion system ATPase TssH</fullName>
    </submittedName>
</protein>
<dbReference type="EMBL" id="PFRD01000106">
    <property type="protein sequence ID" value="PJC55936.1"/>
    <property type="molecule type" value="Genomic_DNA"/>
</dbReference>
<keyword evidence="3" id="KW-0143">Chaperone</keyword>
<keyword evidence="2" id="KW-0067">ATP-binding</keyword>
<dbReference type="PRINTS" id="PR00300">
    <property type="entry name" value="CLPPROTEASEA"/>
</dbReference>
<dbReference type="Gene3D" id="3.40.50.300">
    <property type="entry name" value="P-loop containing nucleotide triphosphate hydrolases"/>
    <property type="match status" value="1"/>
</dbReference>
<evidence type="ECO:0000256" key="4">
    <source>
        <dbReference type="SAM" id="Coils"/>
    </source>
</evidence>
<dbReference type="SUPFAM" id="SSF52540">
    <property type="entry name" value="P-loop containing nucleoside triphosphate hydrolases"/>
    <property type="match status" value="1"/>
</dbReference>
<dbReference type="PANTHER" id="PTHR11638">
    <property type="entry name" value="ATP-DEPENDENT CLP PROTEASE"/>
    <property type="match status" value="1"/>
</dbReference>
<keyword evidence="4" id="KW-0175">Coiled coil</keyword>
<proteinExistence type="predicted"/>
<feature type="coiled-coil region" evidence="4">
    <location>
        <begin position="1"/>
        <end position="67"/>
    </location>
</feature>
<evidence type="ECO:0000256" key="3">
    <source>
        <dbReference type="ARBA" id="ARBA00023186"/>
    </source>
</evidence>
<comment type="caution">
    <text evidence="7">The sequence shown here is derived from an EMBL/GenBank/DDBJ whole genome shotgun (WGS) entry which is preliminary data.</text>
</comment>
<evidence type="ECO:0000256" key="2">
    <source>
        <dbReference type="ARBA" id="ARBA00022840"/>
    </source>
</evidence>
<dbReference type="GO" id="GO:0005524">
    <property type="term" value="F:ATP binding"/>
    <property type="evidence" value="ECO:0007669"/>
    <property type="project" value="UniProtKB-KW"/>
</dbReference>
<evidence type="ECO:0000256" key="1">
    <source>
        <dbReference type="ARBA" id="ARBA00022741"/>
    </source>
</evidence>
<dbReference type="AlphaFoldDB" id="A0A2M8FE73"/>
<dbReference type="InterPro" id="IPR019489">
    <property type="entry name" value="Clp_ATPase_C"/>
</dbReference>
<evidence type="ECO:0000313" key="7">
    <source>
        <dbReference type="EMBL" id="PJC55936.1"/>
    </source>
</evidence>
<dbReference type="GO" id="GO:0016887">
    <property type="term" value="F:ATP hydrolysis activity"/>
    <property type="evidence" value="ECO:0007669"/>
    <property type="project" value="InterPro"/>
</dbReference>
<feature type="domain" description="Clp ATPase C-terminal" evidence="6">
    <location>
        <begin position="273"/>
        <end position="348"/>
    </location>
</feature>
<dbReference type="GO" id="GO:0005737">
    <property type="term" value="C:cytoplasm"/>
    <property type="evidence" value="ECO:0007669"/>
    <property type="project" value="TreeGrafter"/>
</dbReference>
<dbReference type="InterPro" id="IPR027417">
    <property type="entry name" value="P-loop_NTPase"/>
</dbReference>
<dbReference type="Proteomes" id="UP000230391">
    <property type="component" value="Unassembled WGS sequence"/>
</dbReference>
<reference evidence="8" key="1">
    <citation type="submission" date="2017-09" db="EMBL/GenBank/DDBJ databases">
        <title>Depth-based differentiation of microbial function through sediment-hosted aquifers and enrichment of novel symbionts in the deep terrestrial subsurface.</title>
        <authorList>
            <person name="Probst A.J."/>
            <person name="Ladd B."/>
            <person name="Jarett J.K."/>
            <person name="Geller-Mcgrath D.E."/>
            <person name="Sieber C.M.K."/>
            <person name="Emerson J.B."/>
            <person name="Anantharaman K."/>
            <person name="Thomas B.C."/>
            <person name="Malmstrom R."/>
            <person name="Stieglmeier M."/>
            <person name="Klingl A."/>
            <person name="Woyke T."/>
            <person name="Ryan C.M."/>
            <person name="Banfield J.F."/>
        </authorList>
    </citation>
    <scope>NUCLEOTIDE SEQUENCE [LARGE SCALE GENOMIC DNA]</scope>
</reference>
<dbReference type="CDD" id="cd19499">
    <property type="entry name" value="RecA-like_ClpB_Hsp104-like"/>
    <property type="match status" value="1"/>
</dbReference>
<dbReference type="Pfam" id="PF07724">
    <property type="entry name" value="AAA_2"/>
    <property type="match status" value="1"/>
</dbReference>
<evidence type="ECO:0000313" key="8">
    <source>
        <dbReference type="Proteomes" id="UP000230391"/>
    </source>
</evidence>
<name>A0A2M8FE73_9BACT</name>
<feature type="non-terminal residue" evidence="7">
    <location>
        <position position="1"/>
    </location>
</feature>